<keyword evidence="7" id="KW-1185">Reference proteome</keyword>
<evidence type="ECO:0000256" key="1">
    <source>
        <dbReference type="ARBA" id="ARBA00022596"/>
    </source>
</evidence>
<organism evidence="6 7">
    <name type="scientific">Planktothrix agardhii (strain NIVA-CYA 126/8)</name>
    <dbReference type="NCBI Taxonomy" id="388467"/>
    <lineage>
        <taxon>Bacteria</taxon>
        <taxon>Bacillati</taxon>
        <taxon>Cyanobacteriota</taxon>
        <taxon>Cyanophyceae</taxon>
        <taxon>Oscillatoriophycideae</taxon>
        <taxon>Oscillatoriales</taxon>
        <taxon>Microcoleaceae</taxon>
        <taxon>Planktothrix</taxon>
    </lineage>
</organism>
<dbReference type="NCBIfam" id="TIGR00100">
    <property type="entry name" value="hypA"/>
    <property type="match status" value="1"/>
</dbReference>
<dbReference type="STRING" id="388467.A19Y_1530"/>
<dbReference type="PATRIC" id="fig|388467.6.peg.1464"/>
<keyword evidence="1 4" id="KW-0533">Nickel</keyword>
<keyword evidence="2 4" id="KW-0479">Metal-binding</keyword>
<feature type="binding site" evidence="4">
    <location>
        <position position="87"/>
    </location>
    <ligand>
        <name>Zn(2+)</name>
        <dbReference type="ChEBI" id="CHEBI:29105"/>
    </ligand>
</feature>
<evidence type="ECO:0000256" key="3">
    <source>
        <dbReference type="ARBA" id="ARBA00022833"/>
    </source>
</evidence>
<evidence type="ECO:0000256" key="2">
    <source>
        <dbReference type="ARBA" id="ARBA00022723"/>
    </source>
</evidence>
<dbReference type="GO" id="GO:0016151">
    <property type="term" value="F:nickel cation binding"/>
    <property type="evidence" value="ECO:0007669"/>
    <property type="project" value="UniProtKB-UniRule"/>
</dbReference>
<reference evidence="6 7" key="1">
    <citation type="journal article" date="2014" name="Appl. Environ. Microbiol.">
        <title>Elucidation of insertion elements encoded on plasmids and in vitro construction of shuttle vectors from the toxic cyanobacterium Planktothrix.</title>
        <authorList>
            <person name="Christiansen G."/>
            <person name="Goesmann A."/>
            <person name="Kurmayer R."/>
        </authorList>
    </citation>
    <scope>NUCLEOTIDE SEQUENCE [LARGE SCALE GENOMIC DNA]</scope>
    <source>
        <strain evidence="6 7">NIVA-CYA 126/8</strain>
    </source>
</reference>
<dbReference type="eggNOG" id="COG0375">
    <property type="taxonomic scope" value="Bacteria"/>
</dbReference>
<dbReference type="HOGENOM" id="CLU_126929_4_1_3"/>
<dbReference type="Gene3D" id="3.30.2320.80">
    <property type="match status" value="1"/>
</dbReference>
<gene>
    <name evidence="4 6" type="primary">hypA</name>
    <name evidence="6" type="ORF">A19Y_1530</name>
</gene>
<accession>A0A073CF64</accession>
<dbReference type="Proteomes" id="UP000027395">
    <property type="component" value="Chromosome"/>
</dbReference>
<feature type="binding site" evidence="4">
    <location>
        <position position="101"/>
    </location>
    <ligand>
        <name>Zn(2+)</name>
        <dbReference type="ChEBI" id="CHEBI:29105"/>
    </ligand>
</feature>
<evidence type="ECO:0000313" key="6">
    <source>
        <dbReference type="EMBL" id="KEI66562.1"/>
    </source>
</evidence>
<name>A0A073CF64_PLAA1</name>
<feature type="binding site" evidence="4">
    <location>
        <position position="84"/>
    </location>
    <ligand>
        <name>Zn(2+)</name>
        <dbReference type="ChEBI" id="CHEBI:29105"/>
    </ligand>
</feature>
<feature type="binding site" evidence="4">
    <location>
        <position position="12"/>
    </location>
    <ligand>
        <name>Ni(2+)</name>
        <dbReference type="ChEBI" id="CHEBI:49786"/>
    </ligand>
</feature>
<dbReference type="AlphaFoldDB" id="A0A073CF64"/>
<dbReference type="Pfam" id="PF01155">
    <property type="entry name" value="HypA"/>
    <property type="match status" value="1"/>
</dbReference>
<keyword evidence="3 4" id="KW-0862">Zinc</keyword>
<dbReference type="GO" id="GO:0051604">
    <property type="term" value="P:protein maturation"/>
    <property type="evidence" value="ECO:0007669"/>
    <property type="project" value="InterPro"/>
</dbReference>
<dbReference type="PANTHER" id="PTHR34535">
    <property type="entry name" value="HYDROGENASE MATURATION FACTOR HYPA"/>
    <property type="match status" value="1"/>
</dbReference>
<dbReference type="EMBL" id="CM002803">
    <property type="protein sequence ID" value="KEI66562.1"/>
    <property type="molecule type" value="Genomic_DNA"/>
</dbReference>
<evidence type="ECO:0000256" key="5">
    <source>
        <dbReference type="SAM" id="MobiDB-lite"/>
    </source>
</evidence>
<feature type="region of interest" description="Disordered" evidence="5">
    <location>
        <begin position="128"/>
        <end position="148"/>
    </location>
</feature>
<comment type="similarity">
    <text evidence="4">Belongs to the HypA/HybF family.</text>
</comment>
<proteinExistence type="inferred from homology"/>
<evidence type="ECO:0000256" key="4">
    <source>
        <dbReference type="HAMAP-Rule" id="MF_00213"/>
    </source>
</evidence>
<dbReference type="HAMAP" id="MF_00213">
    <property type="entry name" value="HypA_HybF"/>
    <property type="match status" value="1"/>
</dbReference>
<feature type="binding site" evidence="4">
    <location>
        <position position="104"/>
    </location>
    <ligand>
        <name>Zn(2+)</name>
        <dbReference type="ChEBI" id="CHEBI:29105"/>
    </ligand>
</feature>
<dbReference type="GO" id="GO:0008270">
    <property type="term" value="F:zinc ion binding"/>
    <property type="evidence" value="ECO:0007669"/>
    <property type="project" value="UniProtKB-UniRule"/>
</dbReference>
<dbReference type="InterPro" id="IPR000688">
    <property type="entry name" value="HypA/HybF"/>
</dbReference>
<comment type="function">
    <text evidence="4">Involved in the maturation of [NiFe] hydrogenases. Required for nickel insertion into the metal center of the hydrogenase.</text>
</comment>
<evidence type="ECO:0000313" key="7">
    <source>
        <dbReference type="Proteomes" id="UP000027395"/>
    </source>
</evidence>
<dbReference type="PANTHER" id="PTHR34535:SF3">
    <property type="entry name" value="HYDROGENASE MATURATION FACTOR HYPA"/>
    <property type="match status" value="1"/>
</dbReference>
<protein>
    <recommendedName>
        <fullName evidence="4">Hydrogenase maturation factor HypA</fullName>
    </recommendedName>
</protein>
<sequence>MLSALSCFLIMHETDMTKALILTVKNWWNSQPEPYKIDKIHLIVGKFTCVEPVSLQFAFEVQTRNTFLEGVILEIQETPLIAYCHTCQTEYSPEIGLHYACPTCQSPMEDIRSGRELKIDRIEYSIAGNREQGTGNREEKSLPSGLCP</sequence>